<organism evidence="3 4">
    <name type="scientific">Haliscomenobacter hydrossis (strain ATCC 27775 / DSM 1100 / LMG 10767 / O)</name>
    <dbReference type="NCBI Taxonomy" id="760192"/>
    <lineage>
        <taxon>Bacteria</taxon>
        <taxon>Pseudomonadati</taxon>
        <taxon>Bacteroidota</taxon>
        <taxon>Saprospiria</taxon>
        <taxon>Saprospirales</taxon>
        <taxon>Haliscomenobacteraceae</taxon>
        <taxon>Haliscomenobacter</taxon>
    </lineage>
</organism>
<keyword evidence="4" id="KW-1185">Reference proteome</keyword>
<name>F4KPR7_HALH1</name>
<keyword evidence="2" id="KW-0472">Membrane</keyword>
<gene>
    <name evidence="3" type="ordered locus">Halhy_4323</name>
</gene>
<keyword evidence="2" id="KW-1133">Transmembrane helix</keyword>
<evidence type="ECO:0000256" key="2">
    <source>
        <dbReference type="SAM" id="Phobius"/>
    </source>
</evidence>
<dbReference type="InterPro" id="IPR032820">
    <property type="entry name" value="ATPase_put"/>
</dbReference>
<dbReference type="EMBL" id="CP002691">
    <property type="protein sequence ID" value="AEE52167.1"/>
    <property type="molecule type" value="Genomic_DNA"/>
</dbReference>
<dbReference type="KEGG" id="hhy:Halhy_4323"/>
<evidence type="ECO:0000313" key="4">
    <source>
        <dbReference type="Proteomes" id="UP000008461"/>
    </source>
</evidence>
<evidence type="ECO:0008006" key="5">
    <source>
        <dbReference type="Google" id="ProtNLM"/>
    </source>
</evidence>
<keyword evidence="2" id="KW-0812">Transmembrane</keyword>
<reference key="2">
    <citation type="submission" date="2011-04" db="EMBL/GenBank/DDBJ databases">
        <title>Complete sequence of chromosome of Haliscomenobacter hydrossis DSM 1100.</title>
        <authorList>
            <consortium name="US DOE Joint Genome Institute (JGI-PGF)"/>
            <person name="Lucas S."/>
            <person name="Han J."/>
            <person name="Lapidus A."/>
            <person name="Bruce D."/>
            <person name="Goodwin L."/>
            <person name="Pitluck S."/>
            <person name="Peters L."/>
            <person name="Kyrpides N."/>
            <person name="Mavromatis K."/>
            <person name="Ivanova N."/>
            <person name="Ovchinnikova G."/>
            <person name="Pagani I."/>
            <person name="Daligault H."/>
            <person name="Detter J.C."/>
            <person name="Han C."/>
            <person name="Land M."/>
            <person name="Hauser L."/>
            <person name="Markowitz V."/>
            <person name="Cheng J.-F."/>
            <person name="Hugenholtz P."/>
            <person name="Woyke T."/>
            <person name="Wu D."/>
            <person name="Verbarg S."/>
            <person name="Frueling A."/>
            <person name="Brambilla E."/>
            <person name="Klenk H.-P."/>
            <person name="Eisen J.A."/>
        </authorList>
    </citation>
    <scope>NUCLEOTIDE SEQUENCE</scope>
    <source>
        <strain>DSM 1100</strain>
    </source>
</reference>
<dbReference type="Pfam" id="PF09527">
    <property type="entry name" value="ATPase_gene1"/>
    <property type="match status" value="1"/>
</dbReference>
<protein>
    <recommendedName>
        <fullName evidence="5">F0F1-ATPase subunit</fullName>
    </recommendedName>
</protein>
<accession>F4KPR7</accession>
<dbReference type="RefSeq" id="WP_013766705.1">
    <property type="nucleotide sequence ID" value="NC_015510.1"/>
</dbReference>
<feature type="region of interest" description="Disordered" evidence="1">
    <location>
        <begin position="1"/>
        <end position="22"/>
    </location>
</feature>
<dbReference type="STRING" id="760192.Halhy_4323"/>
<proteinExistence type="predicted"/>
<sequence>MKKESKHPITDQSDQSDASKRKATPNAYLKYSGMAFQMGIIILVGALLGRKLDAYFQSPKPWFTLVFSLVAVAAALYLTLKDFLSSGNNNQPRK</sequence>
<dbReference type="AlphaFoldDB" id="F4KPR7"/>
<feature type="transmembrane region" description="Helical" evidence="2">
    <location>
        <begin position="61"/>
        <end position="80"/>
    </location>
</feature>
<dbReference type="HOGENOM" id="CLU_137927_7_0_10"/>
<dbReference type="Proteomes" id="UP000008461">
    <property type="component" value="Chromosome"/>
</dbReference>
<dbReference type="OrthoDB" id="9798708at2"/>
<evidence type="ECO:0000256" key="1">
    <source>
        <dbReference type="SAM" id="MobiDB-lite"/>
    </source>
</evidence>
<reference evidence="3 4" key="1">
    <citation type="journal article" date="2011" name="Stand. Genomic Sci.">
        <title>Complete genome sequence of Haliscomenobacter hydrossis type strain (O).</title>
        <authorList>
            <consortium name="US DOE Joint Genome Institute (JGI-PGF)"/>
            <person name="Daligault H."/>
            <person name="Lapidus A."/>
            <person name="Zeytun A."/>
            <person name="Nolan M."/>
            <person name="Lucas S."/>
            <person name="Del Rio T.G."/>
            <person name="Tice H."/>
            <person name="Cheng J.F."/>
            <person name="Tapia R."/>
            <person name="Han C."/>
            <person name="Goodwin L."/>
            <person name="Pitluck S."/>
            <person name="Liolios K."/>
            <person name="Pagani I."/>
            <person name="Ivanova N."/>
            <person name="Huntemann M."/>
            <person name="Mavromatis K."/>
            <person name="Mikhailova N."/>
            <person name="Pati A."/>
            <person name="Chen A."/>
            <person name="Palaniappan K."/>
            <person name="Land M."/>
            <person name="Hauser L."/>
            <person name="Brambilla E.M."/>
            <person name="Rohde M."/>
            <person name="Verbarg S."/>
            <person name="Goker M."/>
            <person name="Bristow J."/>
            <person name="Eisen J.A."/>
            <person name="Markowitz V."/>
            <person name="Hugenholtz P."/>
            <person name="Kyrpides N.C."/>
            <person name="Klenk H.P."/>
            <person name="Woyke T."/>
        </authorList>
    </citation>
    <scope>NUCLEOTIDE SEQUENCE [LARGE SCALE GENOMIC DNA]</scope>
    <source>
        <strain evidence="4">ATCC 27775 / DSM 1100 / LMG 10767 / O</strain>
    </source>
</reference>
<evidence type="ECO:0000313" key="3">
    <source>
        <dbReference type="EMBL" id="AEE52167.1"/>
    </source>
</evidence>
<feature type="transmembrane region" description="Helical" evidence="2">
    <location>
        <begin position="28"/>
        <end position="49"/>
    </location>
</feature>